<evidence type="ECO:0000256" key="2">
    <source>
        <dbReference type="SAM" id="MobiDB-lite"/>
    </source>
</evidence>
<dbReference type="GO" id="GO:0008270">
    <property type="term" value="F:zinc ion binding"/>
    <property type="evidence" value="ECO:0007669"/>
    <property type="project" value="UniProtKB-KW"/>
</dbReference>
<keyword evidence="5" id="KW-1185">Reference proteome</keyword>
<organism evidence="4 5">
    <name type="scientific">Forsythia ovata</name>
    <dbReference type="NCBI Taxonomy" id="205694"/>
    <lineage>
        <taxon>Eukaryota</taxon>
        <taxon>Viridiplantae</taxon>
        <taxon>Streptophyta</taxon>
        <taxon>Embryophyta</taxon>
        <taxon>Tracheophyta</taxon>
        <taxon>Spermatophyta</taxon>
        <taxon>Magnoliopsida</taxon>
        <taxon>eudicotyledons</taxon>
        <taxon>Gunneridae</taxon>
        <taxon>Pentapetalae</taxon>
        <taxon>asterids</taxon>
        <taxon>lamiids</taxon>
        <taxon>Lamiales</taxon>
        <taxon>Oleaceae</taxon>
        <taxon>Forsythieae</taxon>
        <taxon>Forsythia</taxon>
    </lineage>
</organism>
<dbReference type="SUPFAM" id="SSF57667">
    <property type="entry name" value="beta-beta-alpha zinc fingers"/>
    <property type="match status" value="2"/>
</dbReference>
<dbReference type="Pfam" id="PF13912">
    <property type="entry name" value="zf-C2H2_6"/>
    <property type="match status" value="4"/>
</dbReference>
<dbReference type="PROSITE" id="PS50157">
    <property type="entry name" value="ZINC_FINGER_C2H2_2"/>
    <property type="match status" value="4"/>
</dbReference>
<feature type="domain" description="C2H2-type" evidence="3">
    <location>
        <begin position="421"/>
        <end position="443"/>
    </location>
</feature>
<gene>
    <name evidence="4" type="ORF">Fot_26973</name>
</gene>
<evidence type="ECO:0000259" key="3">
    <source>
        <dbReference type="PROSITE" id="PS50157"/>
    </source>
</evidence>
<keyword evidence="1" id="KW-0862">Zinc</keyword>
<evidence type="ECO:0000313" key="5">
    <source>
        <dbReference type="Proteomes" id="UP001604277"/>
    </source>
</evidence>
<name>A0ABD1UDD9_9LAMI</name>
<accession>A0ABD1UDD9</accession>
<evidence type="ECO:0000313" key="4">
    <source>
        <dbReference type="EMBL" id="KAL2523050.1"/>
    </source>
</evidence>
<feature type="region of interest" description="Disordered" evidence="2">
    <location>
        <begin position="175"/>
        <end position="194"/>
    </location>
</feature>
<evidence type="ECO:0000256" key="1">
    <source>
        <dbReference type="PROSITE-ProRule" id="PRU00042"/>
    </source>
</evidence>
<feature type="domain" description="C2H2-type" evidence="3">
    <location>
        <begin position="9"/>
        <end position="32"/>
    </location>
</feature>
<proteinExistence type="predicted"/>
<dbReference type="PROSITE" id="PS00028">
    <property type="entry name" value="ZINC_FINGER_C2H2_1"/>
    <property type="match status" value="4"/>
</dbReference>
<dbReference type="PANTHER" id="PTHR46869">
    <property type="entry name" value="C2H2-LIKE ZINC FINGER PROTEIN"/>
    <property type="match status" value="1"/>
</dbReference>
<feature type="domain" description="C2H2-type" evidence="3">
    <location>
        <begin position="155"/>
        <end position="182"/>
    </location>
</feature>
<reference evidence="5" key="1">
    <citation type="submission" date="2024-07" db="EMBL/GenBank/DDBJ databases">
        <title>Two chromosome-level genome assemblies of Korean endemic species Abeliophyllum distichum and Forsythia ovata (Oleaceae).</title>
        <authorList>
            <person name="Jang H."/>
        </authorList>
    </citation>
    <scope>NUCLEOTIDE SEQUENCE [LARGE SCALE GENOMIC DNA]</scope>
</reference>
<dbReference type="Gene3D" id="3.30.160.60">
    <property type="entry name" value="Classic Zinc Finger"/>
    <property type="match status" value="2"/>
</dbReference>
<dbReference type="AlphaFoldDB" id="A0ABD1UDD9"/>
<feature type="domain" description="C2H2-type" evidence="3">
    <location>
        <begin position="123"/>
        <end position="150"/>
    </location>
</feature>
<dbReference type="EMBL" id="JBFOLJ010000007">
    <property type="protein sequence ID" value="KAL2523050.1"/>
    <property type="molecule type" value="Genomic_DNA"/>
</dbReference>
<comment type="caution">
    <text evidence="4">The sequence shown here is derived from an EMBL/GenBank/DDBJ whole genome shotgun (WGS) entry which is preliminary data.</text>
</comment>
<dbReference type="InterPro" id="IPR013087">
    <property type="entry name" value="Znf_C2H2_type"/>
</dbReference>
<sequence>MEEVQEQRYVCKICNKSCLSGKSLGGHMRVHSALISATKKAAKVKFDSQMDSEGGDDQEGSFQQKENSKNQSNSTFLDQEKIKNCGSNTGLGDDDPKNSYELRENPKKSWRNSDTKHGEARNGTCKECGKVFPSLRALSGHMRCHSIKKTEANQKHCKECGKGFDSMRALFGHMKSHSNKSRVPDESAESSSDLDNLCPLRRKRSRIMYKIDPVPSSTVEEVALCLIMLSRGVKNWDRSNSGTESINNDSASFRDVSVCKNKGIDMNGGGDSSFDGNKERKMGKSVGKLNSRVPGSGNAFSEKYVPHSDDMNSGFSGRNEMKVDSEISDDGVLKSSCCDKAIVGAHDSEFGKYLSENAPSNPKMLIDFDEKFDLKCRTSVEIGQNSRCKMLGSGSSVEVDICSLSVAEANSKIESNDITSFECPICLRVFSSGQALGGHKRAHYSGFTENKTNESVAMEGDFDLNLPITIDEGEKDSVGINQWWVETSHKPREEVMIAE</sequence>
<dbReference type="SMART" id="SM00355">
    <property type="entry name" value="ZnF_C2H2"/>
    <property type="match status" value="4"/>
</dbReference>
<keyword evidence="1" id="KW-0479">Metal-binding</keyword>
<dbReference type="Proteomes" id="UP001604277">
    <property type="component" value="Unassembled WGS sequence"/>
</dbReference>
<feature type="region of interest" description="Disordered" evidence="2">
    <location>
        <begin position="46"/>
        <end position="123"/>
    </location>
</feature>
<protein>
    <submittedName>
        <fullName evidence="4">C2H2-like zinc finger protein</fullName>
    </submittedName>
</protein>
<feature type="compositionally biased region" description="Polar residues" evidence="2">
    <location>
        <begin position="60"/>
        <end position="77"/>
    </location>
</feature>
<dbReference type="InterPro" id="IPR036236">
    <property type="entry name" value="Znf_C2H2_sf"/>
</dbReference>
<feature type="compositionally biased region" description="Basic and acidic residues" evidence="2">
    <location>
        <begin position="94"/>
        <end position="120"/>
    </location>
</feature>
<dbReference type="PANTHER" id="PTHR46869:SF7">
    <property type="entry name" value="ZINC FINGER PROTEIN ZAT9-LIKE"/>
    <property type="match status" value="1"/>
</dbReference>
<keyword evidence="1" id="KW-0863">Zinc-finger</keyword>